<dbReference type="AlphaFoldDB" id="A0A139H7I5"/>
<name>A0A139H7I5_9PEZI</name>
<evidence type="ECO:0000256" key="1">
    <source>
        <dbReference type="SAM" id="MobiDB-lite"/>
    </source>
</evidence>
<proteinExistence type="predicted"/>
<dbReference type="Proteomes" id="UP000070133">
    <property type="component" value="Unassembled WGS sequence"/>
</dbReference>
<sequence length="119" mass="12842">MEHQGRATIATNIAPRFPGEHQDEHGVEEVDPELLFGGIDQNKSLKTFACPTGEHCCMKYGRARDDGNFPSYPSAEVSGALEALEVYVNDKLQARGAAGEENADEAVVENPVHGDTVSE</sequence>
<comment type="caution">
    <text evidence="2">The sequence shown here is derived from an EMBL/GenBank/DDBJ whole genome shotgun (WGS) entry which is preliminary data.</text>
</comment>
<evidence type="ECO:0000313" key="3">
    <source>
        <dbReference type="Proteomes" id="UP000070133"/>
    </source>
</evidence>
<evidence type="ECO:0000313" key="2">
    <source>
        <dbReference type="EMBL" id="KXS98339.1"/>
    </source>
</evidence>
<accession>A0A139H7I5</accession>
<feature type="region of interest" description="Disordered" evidence="1">
    <location>
        <begin position="95"/>
        <end position="119"/>
    </location>
</feature>
<feature type="region of interest" description="Disordered" evidence="1">
    <location>
        <begin position="1"/>
        <end position="26"/>
    </location>
</feature>
<gene>
    <name evidence="2" type="ORF">AC578_4677</name>
</gene>
<reference evidence="2 3" key="1">
    <citation type="submission" date="2015-07" db="EMBL/GenBank/DDBJ databases">
        <title>Comparative genomics of the Sigatoka disease complex on banana suggests a link between parallel evolutionary changes in Pseudocercospora fijiensis and Pseudocercospora eumusae and increased virulence on the banana host.</title>
        <authorList>
            <person name="Chang T.-C."/>
            <person name="Salvucci A."/>
            <person name="Crous P.W."/>
            <person name="Stergiopoulos I."/>
        </authorList>
    </citation>
    <scope>NUCLEOTIDE SEQUENCE [LARGE SCALE GENOMIC DNA]</scope>
    <source>
        <strain evidence="2 3">CBS 114824</strain>
    </source>
</reference>
<keyword evidence="3" id="KW-1185">Reference proteome</keyword>
<protein>
    <submittedName>
        <fullName evidence="2">Uncharacterized protein</fullName>
    </submittedName>
</protein>
<dbReference type="EMBL" id="LFZN01000115">
    <property type="protein sequence ID" value="KXS98339.1"/>
    <property type="molecule type" value="Genomic_DNA"/>
</dbReference>
<organism evidence="2 3">
    <name type="scientific">Pseudocercospora eumusae</name>
    <dbReference type="NCBI Taxonomy" id="321146"/>
    <lineage>
        <taxon>Eukaryota</taxon>
        <taxon>Fungi</taxon>
        <taxon>Dikarya</taxon>
        <taxon>Ascomycota</taxon>
        <taxon>Pezizomycotina</taxon>
        <taxon>Dothideomycetes</taxon>
        <taxon>Dothideomycetidae</taxon>
        <taxon>Mycosphaerellales</taxon>
        <taxon>Mycosphaerellaceae</taxon>
        <taxon>Pseudocercospora</taxon>
    </lineage>
</organism>